<dbReference type="SUPFAM" id="SSF117143">
    <property type="entry name" value="Flagellar hook protein flgE"/>
    <property type="match status" value="1"/>
</dbReference>
<dbReference type="InterPro" id="IPR011491">
    <property type="entry name" value="FlgE_D2"/>
</dbReference>
<dbReference type="InterPro" id="IPR001444">
    <property type="entry name" value="Flag_bb_rod_N"/>
</dbReference>
<evidence type="ECO:0000256" key="1">
    <source>
        <dbReference type="ARBA" id="ARBA00004117"/>
    </source>
</evidence>
<sequence length="413" mass="43758">MAFQQGLSGLASSSRAIDVVSNNIANSSTVGFKGATAQFADVYASALTGAVSTIQVGIGATVNAVKQAFTQGNLTTTSNPLDMAINGNGFFRIQRNDGTFAYTRNGQFDVDREGYIITAQGERLTGYQVDPNGLVGNVIGPLRVPQDEADPQATGSETGVSITANLDSREGVPTTAPFDPLNTDSYNSTTSLTVYDSLGNPHTLSLYFVRTAPEIDRTWEVYASLDGDTPNSIGSTVFQPNGRYDDAFPGTFNFTRSAADLNNGAAALTFPIDLSNMTQFGSTFSVTEIQQDGYASGQVAGFAISRDGIIQGRYTNGQTRDLGQVTLVTFRSPNGLISLGNNLWAASPESGAPVEGRPGAGLNGVISAGQVEDSNVDLTQELVQLIIQQRNYQANAQSIRTQDQLLQTLVNLR</sequence>
<dbReference type="InterPro" id="IPR010930">
    <property type="entry name" value="Flg_bb/hook_C_dom"/>
</dbReference>
<comment type="similarity">
    <text evidence="2 5">Belongs to the flagella basal body rod proteins family.</text>
</comment>
<organism evidence="10 11">
    <name type="scientific">Azoarcus taiwanensis</name>
    <dbReference type="NCBI Taxonomy" id="666964"/>
    <lineage>
        <taxon>Bacteria</taxon>
        <taxon>Pseudomonadati</taxon>
        <taxon>Pseudomonadota</taxon>
        <taxon>Betaproteobacteria</taxon>
        <taxon>Rhodocyclales</taxon>
        <taxon>Zoogloeaceae</taxon>
        <taxon>Azoarcus</taxon>
    </lineage>
</organism>
<accession>A0A972F7Q7</accession>
<evidence type="ECO:0000256" key="2">
    <source>
        <dbReference type="ARBA" id="ARBA00009677"/>
    </source>
</evidence>
<keyword evidence="10" id="KW-0969">Cilium</keyword>
<keyword evidence="10" id="KW-0282">Flagellum</keyword>
<evidence type="ECO:0000259" key="9">
    <source>
        <dbReference type="Pfam" id="PF22692"/>
    </source>
</evidence>
<dbReference type="InterPro" id="IPR019776">
    <property type="entry name" value="Flagellar_basal_body_rod_CS"/>
</dbReference>
<evidence type="ECO:0000313" key="10">
    <source>
        <dbReference type="EMBL" id="NMG02930.1"/>
    </source>
</evidence>
<dbReference type="Gene3D" id="2.60.98.20">
    <property type="entry name" value="Flagellar hook protein FlgE"/>
    <property type="match status" value="1"/>
</dbReference>
<keyword evidence="4 5" id="KW-0975">Bacterial flagellum</keyword>
<gene>
    <name evidence="10" type="ORF">GPA21_08080</name>
</gene>
<evidence type="ECO:0000259" key="6">
    <source>
        <dbReference type="Pfam" id="PF00460"/>
    </source>
</evidence>
<proteinExistence type="inferred from homology"/>
<evidence type="ECO:0000259" key="8">
    <source>
        <dbReference type="Pfam" id="PF07559"/>
    </source>
</evidence>
<keyword evidence="10" id="KW-0966">Cell projection</keyword>
<name>A0A972F7Q7_9RHOO</name>
<dbReference type="PANTHER" id="PTHR30435:SF1">
    <property type="entry name" value="FLAGELLAR HOOK PROTEIN FLGE"/>
    <property type="match status" value="1"/>
</dbReference>
<dbReference type="Pfam" id="PF06429">
    <property type="entry name" value="Flg_bbr_C"/>
    <property type="match status" value="1"/>
</dbReference>
<comment type="function">
    <text evidence="5">A flexible structure which links the flagellar filament to the drive apparatus in the basal body.</text>
</comment>
<dbReference type="Pfam" id="PF07559">
    <property type="entry name" value="FlgE_D2"/>
    <property type="match status" value="1"/>
</dbReference>
<comment type="caution">
    <text evidence="10">The sequence shown here is derived from an EMBL/GenBank/DDBJ whole genome shotgun (WGS) entry which is preliminary data.</text>
</comment>
<comment type="subcellular location">
    <subcellularLocation>
        <location evidence="1 5">Bacterial flagellum basal body</location>
    </subcellularLocation>
</comment>
<dbReference type="InterPro" id="IPR053967">
    <property type="entry name" value="LlgE_F_G-like_D1"/>
</dbReference>
<reference evidence="10" key="1">
    <citation type="submission" date="2019-12" db="EMBL/GenBank/DDBJ databases">
        <title>Comparative genomics gives insights into the taxonomy of the Azoarcus-Aromatoleum group and reveals separate origins of nif in the plant-associated Azoarcus and non-plant-associated Aromatoleum sub-groups.</title>
        <authorList>
            <person name="Lafos M."/>
            <person name="Maluk M."/>
            <person name="Batista M."/>
            <person name="Junghare M."/>
            <person name="Carmona M."/>
            <person name="Faoro H."/>
            <person name="Cruz L.M."/>
            <person name="Battistoni F."/>
            <person name="De Souza E."/>
            <person name="Pedrosa F."/>
            <person name="Chen W.-M."/>
            <person name="Poole P.S."/>
            <person name="Dixon R.A."/>
            <person name="James E.K."/>
        </authorList>
    </citation>
    <scope>NUCLEOTIDE SEQUENCE</scope>
    <source>
        <strain evidence="10">NSC3</strain>
    </source>
</reference>
<feature type="domain" description="Flagellar hook protein FlgE D2" evidence="8">
    <location>
        <begin position="165"/>
        <end position="294"/>
    </location>
</feature>
<feature type="domain" description="Flagellar hook protein FlgE/F/G-like D1" evidence="9">
    <location>
        <begin position="84"/>
        <end position="146"/>
    </location>
</feature>
<dbReference type="InterPro" id="IPR037925">
    <property type="entry name" value="FlgE/F/G-like"/>
</dbReference>
<dbReference type="GO" id="GO:0005829">
    <property type="term" value="C:cytosol"/>
    <property type="evidence" value="ECO:0007669"/>
    <property type="project" value="TreeGrafter"/>
</dbReference>
<evidence type="ECO:0000313" key="11">
    <source>
        <dbReference type="Proteomes" id="UP000599523"/>
    </source>
</evidence>
<keyword evidence="11" id="KW-1185">Reference proteome</keyword>
<dbReference type="InterPro" id="IPR020013">
    <property type="entry name" value="Flagellar_FlgE/F/G"/>
</dbReference>
<evidence type="ECO:0000259" key="7">
    <source>
        <dbReference type="Pfam" id="PF06429"/>
    </source>
</evidence>
<feature type="domain" description="Flagellar basal-body/hook protein C-terminal" evidence="7">
    <location>
        <begin position="369"/>
        <end position="412"/>
    </location>
</feature>
<dbReference type="NCBIfam" id="NF004238">
    <property type="entry name" value="PRK05682.1-1"/>
    <property type="match status" value="1"/>
</dbReference>
<evidence type="ECO:0000256" key="5">
    <source>
        <dbReference type="RuleBase" id="RU362116"/>
    </source>
</evidence>
<dbReference type="GO" id="GO:0071978">
    <property type="term" value="P:bacterial-type flagellum-dependent swarming motility"/>
    <property type="evidence" value="ECO:0007669"/>
    <property type="project" value="TreeGrafter"/>
</dbReference>
<evidence type="ECO:0000256" key="3">
    <source>
        <dbReference type="ARBA" id="ARBA00019015"/>
    </source>
</evidence>
<protein>
    <recommendedName>
        <fullName evidence="3 5">Flagellar hook protein FlgE</fullName>
    </recommendedName>
</protein>
<dbReference type="InterPro" id="IPR037058">
    <property type="entry name" value="Falgellar_hook_FlgE_sf"/>
</dbReference>
<feature type="domain" description="Flagellar basal body rod protein N-terminal" evidence="6">
    <location>
        <begin position="6"/>
        <end position="33"/>
    </location>
</feature>
<dbReference type="NCBIfam" id="TIGR03506">
    <property type="entry name" value="FlgEFG_subfam"/>
    <property type="match status" value="1"/>
</dbReference>
<dbReference type="RefSeq" id="WP_168987696.1">
    <property type="nucleotide sequence ID" value="NZ_CAWPHM010000261.1"/>
</dbReference>
<dbReference type="Pfam" id="PF22692">
    <property type="entry name" value="LlgE_F_G_D1"/>
    <property type="match status" value="1"/>
</dbReference>
<dbReference type="EMBL" id="WTVM01000037">
    <property type="protein sequence ID" value="NMG02930.1"/>
    <property type="molecule type" value="Genomic_DNA"/>
</dbReference>
<dbReference type="Proteomes" id="UP000599523">
    <property type="component" value="Unassembled WGS sequence"/>
</dbReference>
<evidence type="ECO:0000256" key="4">
    <source>
        <dbReference type="ARBA" id="ARBA00023143"/>
    </source>
</evidence>
<dbReference type="GO" id="GO:0009424">
    <property type="term" value="C:bacterial-type flagellum hook"/>
    <property type="evidence" value="ECO:0007669"/>
    <property type="project" value="TreeGrafter"/>
</dbReference>
<dbReference type="PROSITE" id="PS00588">
    <property type="entry name" value="FLAGELLA_BB_ROD"/>
    <property type="match status" value="1"/>
</dbReference>
<dbReference type="GO" id="GO:0009425">
    <property type="term" value="C:bacterial-type flagellum basal body"/>
    <property type="evidence" value="ECO:0007669"/>
    <property type="project" value="UniProtKB-SubCell"/>
</dbReference>
<dbReference type="Pfam" id="PF00460">
    <property type="entry name" value="Flg_bb_rod"/>
    <property type="match status" value="1"/>
</dbReference>
<dbReference type="PANTHER" id="PTHR30435">
    <property type="entry name" value="FLAGELLAR PROTEIN"/>
    <property type="match status" value="1"/>
</dbReference>
<dbReference type="AlphaFoldDB" id="A0A972F7Q7"/>